<evidence type="ECO:0000256" key="7">
    <source>
        <dbReference type="ARBA" id="ARBA00023136"/>
    </source>
</evidence>
<dbReference type="InterPro" id="IPR050352">
    <property type="entry name" value="ABCG_transporters"/>
</dbReference>
<keyword evidence="11" id="KW-1185">Reference proteome</keyword>
<evidence type="ECO:0000256" key="1">
    <source>
        <dbReference type="ARBA" id="ARBA00004141"/>
    </source>
</evidence>
<dbReference type="Proteomes" id="UP001054902">
    <property type="component" value="Unassembled WGS sequence"/>
</dbReference>
<evidence type="ECO:0000256" key="2">
    <source>
        <dbReference type="ARBA" id="ARBA00022448"/>
    </source>
</evidence>
<sequence length="645" mass="71445">MNSPKKEETEPLANTKPTLDFKKAENKNSCSLSFSNIVKSVELKENPGGLVKTNIAGSTSIADNTNVSISSSPIAQHKIILNQVSGIARQGTISSLMGPSGSGKTSLLDILSTRSTYQKGDVYVNGLPITGNAGRIKALKRRTAYIKQQDIFFDHLTVRDQLTYTAFLRLGDNYTKEEKKNEVDKVIELLRLQKCADTPIRLVSGGEKKRVNIGTELLTNPDLIILDEPTSGLDSTSAVALVELLVSLAHDHGKTIITSIHQPSSAVFHKFDNVLFLADGCVVFHGTPTESLSYCEKLGLKCPDGYNAADHWMDLLVEDSTISSEANVAQDEDEYLSSTSHFPITLDVIHDAEGSIKSYENDIEQPQNPNLLESKIITDGDRKRQSLLRNSGLYKSVKSVVRKMSSITTANKVSIELLTKLNREAYLGKETSKAILINNWDVDAFAQQMEECRDLITNSTHSRNSNGHLEGDDFPKKFNTSWTTQFKVLLHRSLKNSRSAILTPINIIKSVALGLLTGLLWYQIDLTESTIPDRGSFLFFAITYWIFDGTFSAIFTFPMERTIIFKERASGSYRLSAYFLSKTLSEMPTRLLLPSMFWTLAFWMSGLNPTFQVFLGTLGCTLMAVLAGESYGLLCGALVLDLRKL</sequence>
<evidence type="ECO:0000256" key="4">
    <source>
        <dbReference type="ARBA" id="ARBA00022741"/>
    </source>
</evidence>
<dbReference type="GO" id="GO:0016887">
    <property type="term" value="F:ATP hydrolysis activity"/>
    <property type="evidence" value="ECO:0007669"/>
    <property type="project" value="InterPro"/>
</dbReference>
<keyword evidence="3 8" id="KW-0812">Transmembrane</keyword>
<dbReference type="Pfam" id="PF00005">
    <property type="entry name" value="ABC_tran"/>
    <property type="match status" value="1"/>
</dbReference>
<keyword evidence="7 8" id="KW-0472">Membrane</keyword>
<feature type="transmembrane region" description="Helical" evidence="8">
    <location>
        <begin position="613"/>
        <end position="640"/>
    </location>
</feature>
<dbReference type="Gene3D" id="3.40.50.300">
    <property type="entry name" value="P-loop containing nucleotide triphosphate hydrolases"/>
    <property type="match status" value="1"/>
</dbReference>
<keyword evidence="5" id="KW-0067">ATP-binding</keyword>
<evidence type="ECO:0000256" key="3">
    <source>
        <dbReference type="ARBA" id="ARBA00022692"/>
    </source>
</evidence>
<dbReference type="EMBL" id="BLLK01000027">
    <property type="protein sequence ID" value="GFH48314.1"/>
    <property type="molecule type" value="Genomic_DNA"/>
</dbReference>
<evidence type="ECO:0000256" key="8">
    <source>
        <dbReference type="SAM" id="Phobius"/>
    </source>
</evidence>
<accession>A0AAD3CP91</accession>
<keyword evidence="2" id="KW-0813">Transport</keyword>
<dbReference type="AlphaFoldDB" id="A0AAD3CP91"/>
<dbReference type="InterPro" id="IPR043926">
    <property type="entry name" value="ABCG_dom"/>
</dbReference>
<feature type="transmembrane region" description="Helical" evidence="8">
    <location>
        <begin position="536"/>
        <end position="558"/>
    </location>
</feature>
<dbReference type="Pfam" id="PF19055">
    <property type="entry name" value="ABC2_membrane_7"/>
    <property type="match status" value="1"/>
</dbReference>
<dbReference type="PANTHER" id="PTHR48041:SF63">
    <property type="entry name" value="EARLY GENE AT 23, ISOFORM C"/>
    <property type="match status" value="1"/>
</dbReference>
<feature type="transmembrane region" description="Helical" evidence="8">
    <location>
        <begin position="501"/>
        <end position="524"/>
    </location>
</feature>
<dbReference type="GO" id="GO:0005886">
    <property type="term" value="C:plasma membrane"/>
    <property type="evidence" value="ECO:0007669"/>
    <property type="project" value="TreeGrafter"/>
</dbReference>
<dbReference type="InterPro" id="IPR003593">
    <property type="entry name" value="AAA+_ATPase"/>
</dbReference>
<dbReference type="PROSITE" id="PS00211">
    <property type="entry name" value="ABC_TRANSPORTER_1"/>
    <property type="match status" value="1"/>
</dbReference>
<protein>
    <submittedName>
        <fullName evidence="10">P-loop containing nucleoside triphosphate hydrolase protein</fullName>
    </submittedName>
</protein>
<evidence type="ECO:0000256" key="6">
    <source>
        <dbReference type="ARBA" id="ARBA00022989"/>
    </source>
</evidence>
<evidence type="ECO:0000313" key="11">
    <source>
        <dbReference type="Proteomes" id="UP001054902"/>
    </source>
</evidence>
<dbReference type="GO" id="GO:0140359">
    <property type="term" value="F:ABC-type transporter activity"/>
    <property type="evidence" value="ECO:0007669"/>
    <property type="project" value="InterPro"/>
</dbReference>
<organism evidence="10 11">
    <name type="scientific">Chaetoceros tenuissimus</name>
    <dbReference type="NCBI Taxonomy" id="426638"/>
    <lineage>
        <taxon>Eukaryota</taxon>
        <taxon>Sar</taxon>
        <taxon>Stramenopiles</taxon>
        <taxon>Ochrophyta</taxon>
        <taxon>Bacillariophyta</taxon>
        <taxon>Coscinodiscophyceae</taxon>
        <taxon>Chaetocerotophycidae</taxon>
        <taxon>Chaetocerotales</taxon>
        <taxon>Chaetocerotaceae</taxon>
        <taxon>Chaetoceros</taxon>
    </lineage>
</organism>
<dbReference type="PANTHER" id="PTHR48041">
    <property type="entry name" value="ABC TRANSPORTER G FAMILY MEMBER 28"/>
    <property type="match status" value="1"/>
</dbReference>
<keyword evidence="4" id="KW-0547">Nucleotide-binding</keyword>
<dbReference type="SMART" id="SM00382">
    <property type="entry name" value="AAA"/>
    <property type="match status" value="1"/>
</dbReference>
<dbReference type="InterPro" id="IPR027417">
    <property type="entry name" value="P-loop_NTPase"/>
</dbReference>
<evidence type="ECO:0000259" key="9">
    <source>
        <dbReference type="PROSITE" id="PS50893"/>
    </source>
</evidence>
<reference evidence="10 11" key="1">
    <citation type="journal article" date="2021" name="Sci. Rep.">
        <title>The genome of the diatom Chaetoceros tenuissimus carries an ancient integrated fragment of an extant virus.</title>
        <authorList>
            <person name="Hongo Y."/>
            <person name="Kimura K."/>
            <person name="Takaki Y."/>
            <person name="Yoshida Y."/>
            <person name="Baba S."/>
            <person name="Kobayashi G."/>
            <person name="Nagasaki K."/>
            <person name="Hano T."/>
            <person name="Tomaru Y."/>
        </authorList>
    </citation>
    <scope>NUCLEOTIDE SEQUENCE [LARGE SCALE GENOMIC DNA]</scope>
    <source>
        <strain evidence="10 11">NIES-3715</strain>
    </source>
</reference>
<evidence type="ECO:0000256" key="5">
    <source>
        <dbReference type="ARBA" id="ARBA00022840"/>
    </source>
</evidence>
<dbReference type="PROSITE" id="PS50893">
    <property type="entry name" value="ABC_TRANSPORTER_2"/>
    <property type="match status" value="1"/>
</dbReference>
<proteinExistence type="predicted"/>
<evidence type="ECO:0000313" key="10">
    <source>
        <dbReference type="EMBL" id="GFH48314.1"/>
    </source>
</evidence>
<dbReference type="InterPro" id="IPR017871">
    <property type="entry name" value="ABC_transporter-like_CS"/>
</dbReference>
<name>A0AAD3CP91_9STRA</name>
<feature type="domain" description="ABC transporter" evidence="9">
    <location>
        <begin position="62"/>
        <end position="304"/>
    </location>
</feature>
<comment type="caution">
    <text evidence="10">The sequence shown here is derived from an EMBL/GenBank/DDBJ whole genome shotgun (WGS) entry which is preliminary data.</text>
</comment>
<keyword evidence="10" id="KW-0378">Hydrolase</keyword>
<keyword evidence="6 8" id="KW-1133">Transmembrane helix</keyword>
<dbReference type="Pfam" id="PF01061">
    <property type="entry name" value="ABC2_membrane"/>
    <property type="match status" value="1"/>
</dbReference>
<dbReference type="InterPro" id="IPR003439">
    <property type="entry name" value="ABC_transporter-like_ATP-bd"/>
</dbReference>
<gene>
    <name evidence="10" type="ORF">CTEN210_04790</name>
</gene>
<comment type="subcellular location">
    <subcellularLocation>
        <location evidence="1">Membrane</location>
        <topology evidence="1">Multi-pass membrane protein</topology>
    </subcellularLocation>
</comment>
<dbReference type="SUPFAM" id="SSF52540">
    <property type="entry name" value="P-loop containing nucleoside triphosphate hydrolases"/>
    <property type="match status" value="1"/>
</dbReference>
<dbReference type="GO" id="GO:0005524">
    <property type="term" value="F:ATP binding"/>
    <property type="evidence" value="ECO:0007669"/>
    <property type="project" value="UniProtKB-KW"/>
</dbReference>
<dbReference type="InterPro" id="IPR013525">
    <property type="entry name" value="ABC2_TM"/>
</dbReference>